<dbReference type="AlphaFoldDB" id="A0A6P1TFG0"/>
<dbReference type="OrthoDB" id="9776275at2"/>
<reference evidence="1 4" key="2">
    <citation type="submission" date="2020-08" db="EMBL/GenBank/DDBJ databases">
        <title>Genomic Encyclopedia of Type Strains, Phase IV (KMG-IV): sequencing the most valuable type-strain genomes for metagenomic binning, comparative biology and taxonomic classification.</title>
        <authorList>
            <person name="Goeker M."/>
        </authorList>
    </citation>
    <scope>NUCLEOTIDE SEQUENCE [LARGE SCALE GENOMIC DNA]</scope>
    <source>
        <strain evidence="1 4">DSM 11525</strain>
    </source>
</reference>
<dbReference type="InterPro" id="IPR037107">
    <property type="entry name" value="Put_OMP_sf"/>
</dbReference>
<dbReference type="RefSeq" id="WP_161859661.1">
    <property type="nucleotide sequence ID" value="NZ_CP047491.1"/>
</dbReference>
<evidence type="ECO:0000313" key="2">
    <source>
        <dbReference type="EMBL" id="QHQ40365.1"/>
    </source>
</evidence>
<dbReference type="InterPro" id="IPR018707">
    <property type="entry name" value="LpxR"/>
</dbReference>
<evidence type="ECO:0000313" key="4">
    <source>
        <dbReference type="Proteomes" id="UP000563601"/>
    </source>
</evidence>
<name>A0A6P1TFG0_9GAMM</name>
<organism evidence="1 4">
    <name type="scientific">Microbulbifer hydrolyticus</name>
    <dbReference type="NCBI Taxonomy" id="48074"/>
    <lineage>
        <taxon>Bacteria</taxon>
        <taxon>Pseudomonadati</taxon>
        <taxon>Pseudomonadota</taxon>
        <taxon>Gammaproteobacteria</taxon>
        <taxon>Cellvibrionales</taxon>
        <taxon>Microbulbiferaceae</taxon>
        <taxon>Microbulbifer</taxon>
    </lineage>
</organism>
<dbReference type="Proteomes" id="UP000563601">
    <property type="component" value="Unassembled WGS sequence"/>
</dbReference>
<keyword evidence="3" id="KW-1185">Reference proteome</keyword>
<evidence type="ECO:0000313" key="1">
    <source>
        <dbReference type="EMBL" id="MBB5212999.1"/>
    </source>
</evidence>
<proteinExistence type="predicted"/>
<dbReference type="Proteomes" id="UP000464675">
    <property type="component" value="Chromosome"/>
</dbReference>
<dbReference type="Gene3D" id="2.40.128.140">
    <property type="entry name" value="Outer membrane protein"/>
    <property type="match status" value="1"/>
</dbReference>
<gene>
    <name evidence="2" type="ORF">GTQ55_16225</name>
    <name evidence="1" type="ORF">HNQ53_003245</name>
</gene>
<sequence length="318" mass="34512">MSVFCLATSPAPAAAGSVNLQLENDSFDGASDAYYTQGLQLTYAPDAPVSWIKNLLPDAYQNREIYSQYALGQAIYTPYEVARSDLILDDRPYAGWLYLGGSLKSQHLLPNSGLLVVERLDVQAGIVGPSSGAEQAQRTTHQVLRAYDVNGWDHQLKDEAGVVVSYARKWAHIQPLGDSGTGWEFSGTLGGSAGNVATQAALGLGIRLGKNLYTSAGVSALQPTTVAPDFGAAMVSGSWFLFADWQTRFISRDIFLDGNSSKPSHWVEKEPQVSEWRFGGAFAAGRYYLSLYHARRSQEFVGQYENANFSGIGLSISF</sequence>
<dbReference type="EMBL" id="JACHHR010000005">
    <property type="protein sequence ID" value="MBB5212999.1"/>
    <property type="molecule type" value="Genomic_DNA"/>
</dbReference>
<dbReference type="Pfam" id="PF09982">
    <property type="entry name" value="LpxR"/>
    <property type="match status" value="1"/>
</dbReference>
<reference evidence="2 3" key="1">
    <citation type="submission" date="2020-01" db="EMBL/GenBank/DDBJ databases">
        <title>The possibility of degradation of plastic by Microbulbifer hydrolyticus IRE-31.</title>
        <authorList>
            <person name="Liu L."/>
        </authorList>
    </citation>
    <scope>NUCLEOTIDE SEQUENCE [LARGE SCALE GENOMIC DNA]</scope>
    <source>
        <strain evidence="2 3">IRE-31</strain>
    </source>
</reference>
<accession>A0A6P1TFG0</accession>
<dbReference type="EMBL" id="CP047491">
    <property type="protein sequence ID" value="QHQ40365.1"/>
    <property type="molecule type" value="Genomic_DNA"/>
</dbReference>
<protein>
    <submittedName>
        <fullName evidence="2">DUF2219 family protein</fullName>
    </submittedName>
</protein>
<evidence type="ECO:0000313" key="3">
    <source>
        <dbReference type="Proteomes" id="UP000464675"/>
    </source>
</evidence>